<evidence type="ECO:0000313" key="9">
    <source>
        <dbReference type="Proteomes" id="UP001230268"/>
    </source>
</evidence>
<gene>
    <name evidence="8" type="ORF">BgAZ_204040</name>
</gene>
<accession>A0AAD8LPX3</accession>
<evidence type="ECO:0000313" key="8">
    <source>
        <dbReference type="EMBL" id="KAK1443528.1"/>
    </source>
</evidence>
<name>A0AAD8LPX3_BABGI</name>
<evidence type="ECO:0000256" key="4">
    <source>
        <dbReference type="ARBA" id="ARBA00022989"/>
    </source>
</evidence>
<evidence type="ECO:0000256" key="6">
    <source>
        <dbReference type="SAM" id="Phobius"/>
    </source>
</evidence>
<keyword evidence="4 6" id="KW-1133">Transmembrane helix</keyword>
<keyword evidence="5 6" id="KW-0472">Membrane</keyword>
<organism evidence="8 9">
    <name type="scientific">Babesia gibsoni</name>
    <dbReference type="NCBI Taxonomy" id="33632"/>
    <lineage>
        <taxon>Eukaryota</taxon>
        <taxon>Sar</taxon>
        <taxon>Alveolata</taxon>
        <taxon>Apicomplexa</taxon>
        <taxon>Aconoidasida</taxon>
        <taxon>Piroplasmida</taxon>
        <taxon>Babesiidae</taxon>
        <taxon>Babesia</taxon>
    </lineage>
</organism>
<feature type="domain" description="Reticulon" evidence="7">
    <location>
        <begin position="14"/>
        <end position="141"/>
    </location>
</feature>
<comment type="caution">
    <text evidence="8">The sequence shown here is derived from an EMBL/GenBank/DDBJ whole genome shotgun (WGS) entry which is preliminary data.</text>
</comment>
<keyword evidence="2 6" id="KW-0812">Transmembrane</keyword>
<sequence>MIHYNCLQMLKDPNERNAMFLLLTANLFYFLTYVLGFYPLVLLTNMAMLAICLGGAVRVLRRTTPKNEPAHPEKHEFVSAELIADVLQVVYTYLNGLLSHANDILLWAHPEKSFCAIVGLYIVGMFVRILPLFALIFMGVWGLCGWICFQKQYYAYAHPYVNPVYQKVCGHASNVYGVIPRFKESQKL</sequence>
<evidence type="ECO:0000256" key="5">
    <source>
        <dbReference type="ARBA" id="ARBA00023136"/>
    </source>
</evidence>
<protein>
    <recommendedName>
        <fullName evidence="7">Reticulon domain-containing protein</fullName>
    </recommendedName>
</protein>
<evidence type="ECO:0000256" key="1">
    <source>
        <dbReference type="ARBA" id="ARBA00004477"/>
    </source>
</evidence>
<dbReference type="EMBL" id="JAVEPI010000002">
    <property type="protein sequence ID" value="KAK1443528.1"/>
    <property type="molecule type" value="Genomic_DNA"/>
</dbReference>
<feature type="transmembrane region" description="Helical" evidence="6">
    <location>
        <begin position="114"/>
        <end position="143"/>
    </location>
</feature>
<keyword evidence="3" id="KW-0256">Endoplasmic reticulum</keyword>
<keyword evidence="9" id="KW-1185">Reference proteome</keyword>
<evidence type="ECO:0000256" key="2">
    <source>
        <dbReference type="ARBA" id="ARBA00022692"/>
    </source>
</evidence>
<dbReference type="GO" id="GO:0005789">
    <property type="term" value="C:endoplasmic reticulum membrane"/>
    <property type="evidence" value="ECO:0007669"/>
    <property type="project" value="UniProtKB-SubCell"/>
</dbReference>
<comment type="subcellular location">
    <subcellularLocation>
        <location evidence="1">Endoplasmic reticulum membrane</location>
        <topology evidence="1">Multi-pass membrane protein</topology>
    </subcellularLocation>
</comment>
<evidence type="ECO:0000259" key="7">
    <source>
        <dbReference type="Pfam" id="PF02453"/>
    </source>
</evidence>
<dbReference type="AlphaFoldDB" id="A0AAD8LPX3"/>
<dbReference type="InterPro" id="IPR003388">
    <property type="entry name" value="Reticulon"/>
</dbReference>
<feature type="transmembrane region" description="Helical" evidence="6">
    <location>
        <begin position="18"/>
        <end position="36"/>
    </location>
</feature>
<evidence type="ECO:0000256" key="3">
    <source>
        <dbReference type="ARBA" id="ARBA00022824"/>
    </source>
</evidence>
<reference evidence="8" key="1">
    <citation type="submission" date="2023-08" db="EMBL/GenBank/DDBJ databases">
        <title>Draft sequence of the Babesia gibsoni genome.</title>
        <authorList>
            <person name="Yamagishi J.Y."/>
            <person name="Xuan X.X."/>
        </authorList>
    </citation>
    <scope>NUCLEOTIDE SEQUENCE</scope>
    <source>
        <strain evidence="8">Azabu</strain>
    </source>
</reference>
<proteinExistence type="predicted"/>
<dbReference type="Pfam" id="PF02453">
    <property type="entry name" value="Reticulon"/>
    <property type="match status" value="1"/>
</dbReference>
<dbReference type="Proteomes" id="UP001230268">
    <property type="component" value="Unassembled WGS sequence"/>
</dbReference>